<reference evidence="4" key="1">
    <citation type="submission" date="2019-08" db="EMBL/GenBank/DDBJ databases">
        <title>The improved chromosome-level genome for the pearl oyster Pinctada fucata martensii using PacBio sequencing and Hi-C.</title>
        <authorList>
            <person name="Zheng Z."/>
        </authorList>
    </citation>
    <scope>NUCLEOTIDE SEQUENCE</scope>
    <source>
        <strain evidence="4">ZZ-2019</strain>
        <tissue evidence="4">Adductor muscle</tissue>
    </source>
</reference>
<dbReference type="Pfam" id="PF01822">
    <property type="entry name" value="WSC"/>
    <property type="match status" value="1"/>
</dbReference>
<accession>A0AA89C7S4</accession>
<dbReference type="Proteomes" id="UP001186944">
    <property type="component" value="Unassembled WGS sequence"/>
</dbReference>
<dbReference type="EMBL" id="VSWD01000005">
    <property type="protein sequence ID" value="KAK3103053.1"/>
    <property type="molecule type" value="Genomic_DNA"/>
</dbReference>
<organism evidence="4 5">
    <name type="scientific">Pinctada imbricata</name>
    <name type="common">Atlantic pearl-oyster</name>
    <name type="synonym">Pinctada martensii</name>
    <dbReference type="NCBI Taxonomy" id="66713"/>
    <lineage>
        <taxon>Eukaryota</taxon>
        <taxon>Metazoa</taxon>
        <taxon>Spiralia</taxon>
        <taxon>Lophotrochozoa</taxon>
        <taxon>Mollusca</taxon>
        <taxon>Bivalvia</taxon>
        <taxon>Autobranchia</taxon>
        <taxon>Pteriomorphia</taxon>
        <taxon>Pterioida</taxon>
        <taxon>Pterioidea</taxon>
        <taxon>Pteriidae</taxon>
        <taxon>Pinctada</taxon>
    </lineage>
</organism>
<feature type="domain" description="WSC" evidence="3">
    <location>
        <begin position="46"/>
        <end position="137"/>
    </location>
</feature>
<dbReference type="PANTHER" id="PTHR45964">
    <property type="entry name" value="WSCD FAMILY MEMBER CG9164"/>
    <property type="match status" value="1"/>
</dbReference>
<keyword evidence="5" id="KW-1185">Reference proteome</keyword>
<sequence>MHKGQGTSTNDTETSNTKDYTKNQRDQWTTGADLGRPSAKEIAGKFYNYIGCYKDHIPRVLNGYELKGSKTMTPKSCVSMCKNRHFKFAGVQFSQECFCGNSLGTTLQPEKECNMACSGDNNQMCGGSMRLSVYHVQ</sequence>
<proteinExistence type="predicted"/>
<keyword evidence="1" id="KW-0677">Repeat</keyword>
<gene>
    <name evidence="4" type="ORF">FSP39_016093</name>
</gene>
<dbReference type="PANTHER" id="PTHR45964:SF9">
    <property type="entry name" value="SULFOTRANSFERASE"/>
    <property type="match status" value="1"/>
</dbReference>
<dbReference type="SMART" id="SM00321">
    <property type="entry name" value="WSC"/>
    <property type="match status" value="1"/>
</dbReference>
<feature type="compositionally biased region" description="Polar residues" evidence="2">
    <location>
        <begin position="1"/>
        <end position="18"/>
    </location>
</feature>
<dbReference type="PROSITE" id="PS51212">
    <property type="entry name" value="WSC"/>
    <property type="match status" value="1"/>
</dbReference>
<comment type="caution">
    <text evidence="4">The sequence shown here is derived from an EMBL/GenBank/DDBJ whole genome shotgun (WGS) entry which is preliminary data.</text>
</comment>
<dbReference type="InterPro" id="IPR002889">
    <property type="entry name" value="WSC_carb-bd"/>
</dbReference>
<protein>
    <recommendedName>
        <fullName evidence="3">WSC domain-containing protein</fullName>
    </recommendedName>
</protein>
<evidence type="ECO:0000256" key="1">
    <source>
        <dbReference type="ARBA" id="ARBA00022737"/>
    </source>
</evidence>
<name>A0AA89C7S4_PINIB</name>
<evidence type="ECO:0000313" key="5">
    <source>
        <dbReference type="Proteomes" id="UP001186944"/>
    </source>
</evidence>
<evidence type="ECO:0000313" key="4">
    <source>
        <dbReference type="EMBL" id="KAK3103053.1"/>
    </source>
</evidence>
<evidence type="ECO:0000256" key="2">
    <source>
        <dbReference type="SAM" id="MobiDB-lite"/>
    </source>
</evidence>
<dbReference type="AlphaFoldDB" id="A0AA89C7S4"/>
<evidence type="ECO:0000259" key="3">
    <source>
        <dbReference type="PROSITE" id="PS51212"/>
    </source>
</evidence>
<dbReference type="InterPro" id="IPR051589">
    <property type="entry name" value="Sialate-O-sulfotransferase"/>
</dbReference>
<feature type="region of interest" description="Disordered" evidence="2">
    <location>
        <begin position="1"/>
        <end position="35"/>
    </location>
</feature>